<reference evidence="1" key="1">
    <citation type="journal article" date="2022" name="bioRxiv">
        <title>Sequencing and chromosome-scale assembly of the giantPleurodeles waltlgenome.</title>
        <authorList>
            <person name="Brown T."/>
            <person name="Elewa A."/>
            <person name="Iarovenko S."/>
            <person name="Subramanian E."/>
            <person name="Araus A.J."/>
            <person name="Petzold A."/>
            <person name="Susuki M."/>
            <person name="Suzuki K.-i.T."/>
            <person name="Hayashi T."/>
            <person name="Toyoda A."/>
            <person name="Oliveira C."/>
            <person name="Osipova E."/>
            <person name="Leigh N.D."/>
            <person name="Simon A."/>
            <person name="Yun M.H."/>
        </authorList>
    </citation>
    <scope>NUCLEOTIDE SEQUENCE</scope>
    <source>
        <strain evidence="1">20211129_DDA</strain>
        <tissue evidence="1">Liver</tissue>
    </source>
</reference>
<evidence type="ECO:0000313" key="1">
    <source>
        <dbReference type="EMBL" id="KAJ1200707.1"/>
    </source>
</evidence>
<comment type="caution">
    <text evidence="1">The sequence shown here is derived from an EMBL/GenBank/DDBJ whole genome shotgun (WGS) entry which is preliminary data.</text>
</comment>
<accession>A0AAV7VHD4</accession>
<dbReference type="Proteomes" id="UP001066276">
    <property type="component" value="Chromosome 2_1"/>
</dbReference>
<name>A0AAV7VHD4_PLEWA</name>
<evidence type="ECO:0000313" key="2">
    <source>
        <dbReference type="Proteomes" id="UP001066276"/>
    </source>
</evidence>
<dbReference type="AlphaFoldDB" id="A0AAV7VHD4"/>
<protein>
    <submittedName>
        <fullName evidence="1">Uncharacterized protein</fullName>
    </submittedName>
</protein>
<organism evidence="1 2">
    <name type="scientific">Pleurodeles waltl</name>
    <name type="common">Iberian ribbed newt</name>
    <dbReference type="NCBI Taxonomy" id="8319"/>
    <lineage>
        <taxon>Eukaryota</taxon>
        <taxon>Metazoa</taxon>
        <taxon>Chordata</taxon>
        <taxon>Craniata</taxon>
        <taxon>Vertebrata</taxon>
        <taxon>Euteleostomi</taxon>
        <taxon>Amphibia</taxon>
        <taxon>Batrachia</taxon>
        <taxon>Caudata</taxon>
        <taxon>Salamandroidea</taxon>
        <taxon>Salamandridae</taxon>
        <taxon>Pleurodelinae</taxon>
        <taxon>Pleurodeles</taxon>
    </lineage>
</organism>
<keyword evidence="2" id="KW-1185">Reference proteome</keyword>
<dbReference type="EMBL" id="JANPWB010000003">
    <property type="protein sequence ID" value="KAJ1200707.1"/>
    <property type="molecule type" value="Genomic_DNA"/>
</dbReference>
<proteinExistence type="predicted"/>
<gene>
    <name evidence="1" type="ORF">NDU88_004528</name>
</gene>
<sequence>MYFRSDHSPLRLDCGLRTHLLAIPLWRLRPETLRDPEYKVDMLQTLQGFFNTNWDTAHSGGKEWGTLKIVIRGESLSKTYGIQQKLDGELTGGSTCPIAETGG</sequence>